<evidence type="ECO:0000313" key="3">
    <source>
        <dbReference type="Proteomes" id="UP000076532"/>
    </source>
</evidence>
<sequence length="200" mass="21671">MAPYPNSYLKRGPLRWRKQEHVVGWTSPSGRAGVGAEGSTTGDDGADDKARAAARLLSRWRFFFKVLLSYSIPKAAADGLTRRPNILSLSPVLKPHMIYDISCLPIGMERDGNPNSSTSDIPGNDSAAHVIEEFKHDGGNAAGSPGQPRCIMYAGAIVLEVPECARLGVQGRWHGVRGATDTLGEARYPETISPVCWLRE</sequence>
<protein>
    <submittedName>
        <fullName evidence="2">Uncharacterized protein</fullName>
    </submittedName>
</protein>
<reference evidence="2 3" key="1">
    <citation type="journal article" date="2016" name="Mol. Biol. Evol.">
        <title>Comparative Genomics of Early-Diverging Mushroom-Forming Fungi Provides Insights into the Origins of Lignocellulose Decay Capabilities.</title>
        <authorList>
            <person name="Nagy L.G."/>
            <person name="Riley R."/>
            <person name="Tritt A."/>
            <person name="Adam C."/>
            <person name="Daum C."/>
            <person name="Floudas D."/>
            <person name="Sun H."/>
            <person name="Yadav J.S."/>
            <person name="Pangilinan J."/>
            <person name="Larsson K.H."/>
            <person name="Matsuura K."/>
            <person name="Barry K."/>
            <person name="Labutti K."/>
            <person name="Kuo R."/>
            <person name="Ohm R.A."/>
            <person name="Bhattacharya S.S."/>
            <person name="Shirouzu T."/>
            <person name="Yoshinaga Y."/>
            <person name="Martin F.M."/>
            <person name="Grigoriev I.V."/>
            <person name="Hibbett D.S."/>
        </authorList>
    </citation>
    <scope>NUCLEOTIDE SEQUENCE [LARGE SCALE GENOMIC DNA]</scope>
    <source>
        <strain evidence="2 3">CBS 109695</strain>
    </source>
</reference>
<dbReference type="AlphaFoldDB" id="A0A166RPP4"/>
<name>A0A166RPP4_9AGAM</name>
<evidence type="ECO:0000313" key="2">
    <source>
        <dbReference type="EMBL" id="KZP28508.1"/>
    </source>
</evidence>
<gene>
    <name evidence="2" type="ORF">FIBSPDRAFT_259895</name>
</gene>
<evidence type="ECO:0000256" key="1">
    <source>
        <dbReference type="SAM" id="MobiDB-lite"/>
    </source>
</evidence>
<accession>A0A166RPP4</accession>
<keyword evidence="3" id="KW-1185">Reference proteome</keyword>
<organism evidence="2 3">
    <name type="scientific">Athelia psychrophila</name>
    <dbReference type="NCBI Taxonomy" id="1759441"/>
    <lineage>
        <taxon>Eukaryota</taxon>
        <taxon>Fungi</taxon>
        <taxon>Dikarya</taxon>
        <taxon>Basidiomycota</taxon>
        <taxon>Agaricomycotina</taxon>
        <taxon>Agaricomycetes</taxon>
        <taxon>Agaricomycetidae</taxon>
        <taxon>Atheliales</taxon>
        <taxon>Atheliaceae</taxon>
        <taxon>Athelia</taxon>
    </lineage>
</organism>
<proteinExistence type="predicted"/>
<dbReference type="Proteomes" id="UP000076532">
    <property type="component" value="Unassembled WGS sequence"/>
</dbReference>
<dbReference type="EMBL" id="KV417503">
    <property type="protein sequence ID" value="KZP28508.1"/>
    <property type="molecule type" value="Genomic_DNA"/>
</dbReference>
<feature type="region of interest" description="Disordered" evidence="1">
    <location>
        <begin position="27"/>
        <end position="47"/>
    </location>
</feature>